<sequence>MKYLLSSLFLTLLLPLHLGAQQLALGPEVKLLVGGALELGGDRVGWVNAEDGGTQVIRGAQGVSLMAGAQLRIPSFERFMLHATVGYKYWRTITDGAHVRLTRIPVHLTAHYWLNDDFRVGLGALTDRNIHFKADGLGEDFSYDPSFGVKIEFGWRNIALGYTRMRYYGATDRDRCAGGLGLTYLVAL</sequence>
<dbReference type="AlphaFoldDB" id="A0A5C7F5T8"/>
<keyword evidence="3" id="KW-1185">Reference proteome</keyword>
<accession>A0A5C7F5T8</accession>
<comment type="caution">
    <text evidence="2">The sequence shown here is derived from an EMBL/GenBank/DDBJ whole genome shotgun (WGS) entry which is preliminary data.</text>
</comment>
<dbReference type="OrthoDB" id="893325at2"/>
<feature type="signal peptide" evidence="1">
    <location>
        <begin position="1"/>
        <end position="20"/>
    </location>
</feature>
<organism evidence="2 3">
    <name type="scientific">Neolewinella aurantiaca</name>
    <dbReference type="NCBI Taxonomy" id="2602767"/>
    <lineage>
        <taxon>Bacteria</taxon>
        <taxon>Pseudomonadati</taxon>
        <taxon>Bacteroidota</taxon>
        <taxon>Saprospiria</taxon>
        <taxon>Saprospirales</taxon>
        <taxon>Lewinellaceae</taxon>
        <taxon>Neolewinella</taxon>
    </lineage>
</organism>
<protein>
    <recommendedName>
        <fullName evidence="4">Outer membrane protein beta-barrel domain-containing protein</fullName>
    </recommendedName>
</protein>
<keyword evidence="1" id="KW-0732">Signal</keyword>
<evidence type="ECO:0000256" key="1">
    <source>
        <dbReference type="SAM" id="SignalP"/>
    </source>
</evidence>
<evidence type="ECO:0008006" key="4">
    <source>
        <dbReference type="Google" id="ProtNLM"/>
    </source>
</evidence>
<dbReference type="Proteomes" id="UP000321907">
    <property type="component" value="Unassembled WGS sequence"/>
</dbReference>
<dbReference type="RefSeq" id="WP_147932552.1">
    <property type="nucleotide sequence ID" value="NZ_VOXD01000042.1"/>
</dbReference>
<feature type="chain" id="PRO_5022970378" description="Outer membrane protein beta-barrel domain-containing protein" evidence="1">
    <location>
        <begin position="21"/>
        <end position="188"/>
    </location>
</feature>
<reference evidence="2 3" key="1">
    <citation type="submission" date="2019-08" db="EMBL/GenBank/DDBJ databases">
        <title>Lewinella sp. strain SSH13 Genome sequencing and assembly.</title>
        <authorList>
            <person name="Kim I."/>
        </authorList>
    </citation>
    <scope>NUCLEOTIDE SEQUENCE [LARGE SCALE GENOMIC DNA]</scope>
    <source>
        <strain evidence="2 3">SSH13</strain>
    </source>
</reference>
<evidence type="ECO:0000313" key="3">
    <source>
        <dbReference type="Proteomes" id="UP000321907"/>
    </source>
</evidence>
<name>A0A5C7F5T8_9BACT</name>
<evidence type="ECO:0000313" key="2">
    <source>
        <dbReference type="EMBL" id="TXF86022.1"/>
    </source>
</evidence>
<gene>
    <name evidence="2" type="ORF">FUA23_20005</name>
</gene>
<dbReference type="EMBL" id="VOXD01000042">
    <property type="protein sequence ID" value="TXF86022.1"/>
    <property type="molecule type" value="Genomic_DNA"/>
</dbReference>
<proteinExistence type="predicted"/>